<organism evidence="1">
    <name type="scientific">marine sediment metagenome</name>
    <dbReference type="NCBI Taxonomy" id="412755"/>
    <lineage>
        <taxon>unclassified sequences</taxon>
        <taxon>metagenomes</taxon>
        <taxon>ecological metagenomes</taxon>
    </lineage>
</organism>
<gene>
    <name evidence="1" type="ORF">LCGC14_2268210</name>
</gene>
<reference evidence="1" key="1">
    <citation type="journal article" date="2015" name="Nature">
        <title>Complex archaea that bridge the gap between prokaryotes and eukaryotes.</title>
        <authorList>
            <person name="Spang A."/>
            <person name="Saw J.H."/>
            <person name="Jorgensen S.L."/>
            <person name="Zaremba-Niedzwiedzka K."/>
            <person name="Martijn J."/>
            <person name="Lind A.E."/>
            <person name="van Eijk R."/>
            <person name="Schleper C."/>
            <person name="Guy L."/>
            <person name="Ettema T.J."/>
        </authorList>
    </citation>
    <scope>NUCLEOTIDE SEQUENCE</scope>
</reference>
<dbReference type="AlphaFoldDB" id="A0A0F9CXX6"/>
<evidence type="ECO:0000313" key="1">
    <source>
        <dbReference type="EMBL" id="KKL54159.1"/>
    </source>
</evidence>
<dbReference type="EMBL" id="LAZR01031297">
    <property type="protein sequence ID" value="KKL54159.1"/>
    <property type="molecule type" value="Genomic_DNA"/>
</dbReference>
<name>A0A0F9CXX6_9ZZZZ</name>
<dbReference type="InterPro" id="IPR011044">
    <property type="entry name" value="Quino_amine_DH_bsu"/>
</dbReference>
<protein>
    <submittedName>
        <fullName evidence="1">Uncharacterized protein</fullName>
    </submittedName>
</protein>
<accession>A0A0F9CXX6</accession>
<proteinExistence type="predicted"/>
<comment type="caution">
    <text evidence="1">The sequence shown here is derived from an EMBL/GenBank/DDBJ whole genome shotgun (WGS) entry which is preliminary data.</text>
</comment>
<sequence length="283" mass="29961">PAPDADITDYSFATAGTFTIAGNNHLTPIFNIAGDRVYFSRSTSVETWQYSMSTPGDMSTIAFELTHGWGTTQFQRGLTLNKDRSKAYKIRTGGGGDFFVSADPFSVTEMGDVSGGNPYTMTGVSALAGIATPVSPVSFVVTPDDLNLFVQSADVGDRAIYHYLMSIAGDAGTATFQAQALDVSSEFDTNLFTIVYTPDGSKLFVVGTDSGATIIAQYDLGTAYDVNTAVYSGKQITVTPGSTVLLGLFVWDDPAGGFQFNLVYPTGGASNGAAWSFDRYDAP</sequence>
<dbReference type="SUPFAM" id="SSF50969">
    <property type="entry name" value="YVTN repeat-like/Quinoprotein amine dehydrogenase"/>
    <property type="match status" value="1"/>
</dbReference>
<feature type="non-terminal residue" evidence="1">
    <location>
        <position position="1"/>
    </location>
</feature>